<dbReference type="Gene3D" id="3.20.20.60">
    <property type="entry name" value="Phosphoenolpyruvate-binding domains"/>
    <property type="match status" value="1"/>
</dbReference>
<feature type="binding site" evidence="11">
    <location>
        <position position="101"/>
    </location>
    <ligand>
        <name>Mg(2+)</name>
        <dbReference type="ChEBI" id="CHEBI:18420"/>
    </ligand>
</feature>
<feature type="binding site" evidence="11">
    <location>
        <position position="173"/>
    </location>
    <ligand>
        <name>substrate</name>
    </ligand>
</feature>
<dbReference type="InterPro" id="IPR018523">
    <property type="entry name" value="Isocitrate_lyase_ph_CS"/>
</dbReference>
<evidence type="ECO:0000256" key="12">
    <source>
        <dbReference type="RuleBase" id="RU361121"/>
    </source>
</evidence>
<dbReference type="PROSITE" id="PS00161">
    <property type="entry name" value="ISOCITRATE_LYASE"/>
    <property type="match status" value="1"/>
</dbReference>
<dbReference type="AlphaFoldDB" id="A0A1H5WG26"/>
<evidence type="ECO:0000256" key="2">
    <source>
        <dbReference type="ARBA" id="ARBA00001946"/>
    </source>
</evidence>
<dbReference type="GO" id="GO:0000287">
    <property type="term" value="F:magnesium ion binding"/>
    <property type="evidence" value="ECO:0007669"/>
    <property type="project" value="UniProtKB-UniRule"/>
</dbReference>
<dbReference type="PANTHER" id="PTHR42905">
    <property type="entry name" value="PHOSPHOENOLPYRUVATE CARBOXYLASE"/>
    <property type="match status" value="1"/>
</dbReference>
<dbReference type="HAMAP" id="MF_01939">
    <property type="entry name" value="PrpB"/>
    <property type="match status" value="1"/>
</dbReference>
<dbReference type="NCBIfam" id="NF008455">
    <property type="entry name" value="PRK11320.1"/>
    <property type="match status" value="1"/>
</dbReference>
<evidence type="ECO:0000256" key="3">
    <source>
        <dbReference type="ARBA" id="ARBA00009282"/>
    </source>
</evidence>
<evidence type="ECO:0000313" key="13">
    <source>
        <dbReference type="EMBL" id="SEF98308.1"/>
    </source>
</evidence>
<protein>
    <recommendedName>
        <fullName evidence="10 11">2-methylisocitrate lyase</fullName>
        <shortName evidence="11">2-MIC</shortName>
        <shortName evidence="11">MICL</shortName>
        <ecNumber evidence="4 11">4.1.3.30</ecNumber>
    </recommendedName>
    <alternativeName>
        <fullName evidence="11">(2R,3S)-2-methylisocitrate lyase</fullName>
    </alternativeName>
</protein>
<feature type="binding site" evidence="11">
    <location>
        <begin position="226"/>
        <end position="228"/>
    </location>
    <ligand>
        <name>substrate</name>
    </ligand>
</feature>
<keyword evidence="14" id="KW-1185">Reference proteome</keyword>
<dbReference type="UniPathway" id="UPA00946"/>
<dbReference type="InterPro" id="IPR015813">
    <property type="entry name" value="Pyrv/PenolPyrv_kinase-like_dom"/>
</dbReference>
<evidence type="ECO:0000313" key="14">
    <source>
        <dbReference type="Proteomes" id="UP000236745"/>
    </source>
</evidence>
<feature type="binding site" evidence="11">
    <location>
        <position position="286"/>
    </location>
    <ligand>
        <name>substrate</name>
    </ligand>
</feature>
<accession>A0A1H5WG26</accession>
<dbReference type="EC" id="4.1.3.30" evidence="4 11"/>
<reference evidence="13 14" key="1">
    <citation type="submission" date="2016-10" db="EMBL/GenBank/DDBJ databases">
        <authorList>
            <person name="de Groot N.N."/>
        </authorList>
    </citation>
    <scope>NUCLEOTIDE SEQUENCE [LARGE SCALE GENOMIC DNA]</scope>
    <source>
        <strain evidence="13 14">DSM 22012</strain>
    </source>
</reference>
<comment type="similarity">
    <text evidence="3 11 12">Belongs to the isocitrate lyase/PEP mutase superfamily. Methylisocitrate lyase family.</text>
</comment>
<dbReference type="NCBIfam" id="TIGR02317">
    <property type="entry name" value="prpB"/>
    <property type="match status" value="1"/>
</dbReference>
<keyword evidence="5 11" id="KW-0479">Metal-binding</keyword>
<dbReference type="EMBL" id="FNVQ01000001">
    <property type="protein sequence ID" value="SEF98308.1"/>
    <property type="molecule type" value="Genomic_DNA"/>
</dbReference>
<name>A0A1H5WG26_9GAMM</name>
<feature type="binding site" evidence="11">
    <location>
        <position position="257"/>
    </location>
    <ligand>
        <name>substrate</name>
    </ligand>
</feature>
<dbReference type="InterPro" id="IPR040442">
    <property type="entry name" value="Pyrv_kinase-like_dom_sf"/>
</dbReference>
<evidence type="ECO:0000256" key="5">
    <source>
        <dbReference type="ARBA" id="ARBA00022723"/>
    </source>
</evidence>
<comment type="subunit">
    <text evidence="8 11">Homotetramer; dimer of dimers.</text>
</comment>
<evidence type="ECO:0000256" key="1">
    <source>
        <dbReference type="ARBA" id="ARBA00001050"/>
    </source>
</evidence>
<dbReference type="InterPro" id="IPR039556">
    <property type="entry name" value="ICL/PEPM"/>
</dbReference>
<keyword evidence="6 11" id="KW-0460">Magnesium</keyword>
<organism evidence="13 14">
    <name type="scientific">Marinobacterium lutimaris</name>
    <dbReference type="NCBI Taxonomy" id="568106"/>
    <lineage>
        <taxon>Bacteria</taxon>
        <taxon>Pseudomonadati</taxon>
        <taxon>Pseudomonadota</taxon>
        <taxon>Gammaproteobacteria</taxon>
        <taxon>Oceanospirillales</taxon>
        <taxon>Oceanospirillaceae</taxon>
        <taxon>Marinobacterium</taxon>
    </lineage>
</organism>
<dbReference type="InterPro" id="IPR012695">
    <property type="entry name" value="PrpB"/>
</dbReference>
<evidence type="ECO:0000256" key="7">
    <source>
        <dbReference type="ARBA" id="ARBA00023239"/>
    </source>
</evidence>
<comment type="cofactor">
    <cofactor evidence="2 11">
        <name>Mg(2+)</name>
        <dbReference type="ChEBI" id="CHEBI:18420"/>
    </cofactor>
</comment>
<comment type="function">
    <text evidence="9">Involved in the catabolism of short chain fatty acids (SCFA) via the 2-methylcitrate cycle I (propionate degradation route). Catalyzes the thermodynamically favored C-C bond cleavage of (2R,3S)-2-methylisocitrate to yield pyruvate and succinate via an alpha-carboxy-carbanion intermediate.</text>
</comment>
<evidence type="ECO:0000256" key="11">
    <source>
        <dbReference type="HAMAP-Rule" id="MF_01939"/>
    </source>
</evidence>
<dbReference type="GO" id="GO:0019629">
    <property type="term" value="P:propionate catabolic process, 2-methylcitrate cycle"/>
    <property type="evidence" value="ECO:0007669"/>
    <property type="project" value="UniProtKB-UniRule"/>
</dbReference>
<dbReference type="CDD" id="cd00377">
    <property type="entry name" value="ICL_PEPM"/>
    <property type="match status" value="1"/>
</dbReference>
<dbReference type="GO" id="GO:0046421">
    <property type="term" value="F:methylisocitrate lyase activity"/>
    <property type="evidence" value="ECO:0007669"/>
    <property type="project" value="UniProtKB-UniRule"/>
</dbReference>
<evidence type="ECO:0000256" key="8">
    <source>
        <dbReference type="ARBA" id="ARBA00044762"/>
    </source>
</evidence>
<evidence type="ECO:0000256" key="10">
    <source>
        <dbReference type="ARBA" id="ARBA00073849"/>
    </source>
</evidence>
<evidence type="ECO:0000256" key="9">
    <source>
        <dbReference type="ARBA" id="ARBA00057039"/>
    </source>
</evidence>
<proteinExistence type="inferred from homology"/>
<dbReference type="PANTHER" id="PTHR42905:SF5">
    <property type="entry name" value="CARBOXYVINYL-CARBOXYPHOSPHONATE PHOSPHORYLMUTASE, CHLOROPLASTIC"/>
    <property type="match status" value="1"/>
</dbReference>
<keyword evidence="7 11" id="KW-0456">Lyase</keyword>
<dbReference type="Proteomes" id="UP000236745">
    <property type="component" value="Unassembled WGS sequence"/>
</dbReference>
<comment type="function">
    <text evidence="12">Catalyzes the thermodynamically favored C-C bond cleavage of (2R,3S)-2-methylisocitrate to yield pyruvate and succinate.</text>
</comment>
<evidence type="ECO:0000256" key="4">
    <source>
        <dbReference type="ARBA" id="ARBA00012260"/>
    </source>
</evidence>
<dbReference type="Pfam" id="PF13714">
    <property type="entry name" value="PEP_mutase"/>
    <property type="match status" value="1"/>
</dbReference>
<feature type="binding site" evidence="11">
    <location>
        <begin position="138"/>
        <end position="139"/>
    </location>
    <ligand>
        <name>substrate</name>
    </ligand>
</feature>
<evidence type="ECO:0000256" key="6">
    <source>
        <dbReference type="ARBA" id="ARBA00022842"/>
    </source>
</evidence>
<comment type="pathway">
    <text evidence="11 12">Organic acid metabolism; propanoate degradation.</text>
</comment>
<gene>
    <name evidence="11" type="primary">prpB</name>
    <name evidence="13" type="ORF">SAMN05444390_1011034</name>
</gene>
<dbReference type="SUPFAM" id="SSF51621">
    <property type="entry name" value="Phosphoenolpyruvate/pyruvate domain"/>
    <property type="match status" value="1"/>
</dbReference>
<comment type="catalytic activity">
    <reaction evidence="1 11 12">
        <text>(2S,3R)-3-hydroxybutane-1,2,3-tricarboxylate = pyruvate + succinate</text>
        <dbReference type="Rhea" id="RHEA:16809"/>
        <dbReference type="ChEBI" id="CHEBI:15361"/>
        <dbReference type="ChEBI" id="CHEBI:30031"/>
        <dbReference type="ChEBI" id="CHEBI:57429"/>
        <dbReference type="EC" id="4.1.3.30"/>
    </reaction>
</comment>
<feature type="binding site" evidence="11">
    <location>
        <position position="203"/>
    </location>
    <ligand>
        <name>substrate</name>
    </ligand>
</feature>
<feature type="binding site" evidence="11">
    <location>
        <begin position="61"/>
        <end position="63"/>
    </location>
    <ligand>
        <name>substrate</name>
    </ligand>
</feature>
<comment type="function">
    <text evidence="11">Involved in the catabolism of short chain fatty acids (SCFA) via the 2-methylcitrate cycle (propionate degradation route). Catalyzes the thermodynamically favored C-C bond cleavage of (2R,3S)-2-methylisocitrate to yield pyruvate and succinate via an alpha-carboxy-carbanion intermediate.</text>
</comment>
<dbReference type="FunFam" id="3.20.20.60:FF:000009">
    <property type="entry name" value="2-methylisocitrate lyase"/>
    <property type="match status" value="1"/>
</dbReference>
<sequence>MPQLNLKEQNLKGIKMAEKLTAGARFRKALAENQPLQIVGAVNAYHAMMASRVGHQAIYLSGGGVANASYGLPDLGMTSMNDVLEDVCRITSAVDTPLLVDIDTGWGGAFNIARTIKEMIKGGAAAVHIEDQVAQKRCGHRPNKEIVSLQEMTDRVKAAVDAKTDDDFFVMARTDAFQQEGLNAAVERAQACLEAGADGIFAEAVHTLEDYTAFSNGIGGAHLLANITEFGATPLFNTEELAAHGATMVLYPLSAFRAANKAALNVYEHILKDGDQKAVVDTMQTRMELYDFLNYHDFEQKLDALFAEGKNK</sequence>
<feature type="binding site" evidence="11">
    <location>
        <position position="103"/>
    </location>
    <ligand>
        <name>Mg(2+)</name>
        <dbReference type="ChEBI" id="CHEBI:18420"/>
    </ligand>
</feature>